<evidence type="ECO:0000313" key="7">
    <source>
        <dbReference type="EMBL" id="MCF6139270.1"/>
    </source>
</evidence>
<dbReference type="PRINTS" id="PR00691">
    <property type="entry name" value="ADHESINB"/>
</dbReference>
<dbReference type="PANTHER" id="PTHR42953:SF1">
    <property type="entry name" value="METAL-BINDING PROTEIN HI_0362-RELATED"/>
    <property type="match status" value="1"/>
</dbReference>
<evidence type="ECO:0000256" key="3">
    <source>
        <dbReference type="ARBA" id="ARBA00022723"/>
    </source>
</evidence>
<keyword evidence="8" id="KW-1185">Reference proteome</keyword>
<dbReference type="InterPro" id="IPR050492">
    <property type="entry name" value="Bact_metal-bind_prot9"/>
</dbReference>
<dbReference type="Proteomes" id="UP001649381">
    <property type="component" value="Unassembled WGS sequence"/>
</dbReference>
<accession>A0ABS9H6H1</accession>
<organism evidence="7 8">
    <name type="scientific">Pseudalkalibacillus berkeleyi</name>
    <dbReference type="NCBI Taxonomy" id="1069813"/>
    <lineage>
        <taxon>Bacteria</taxon>
        <taxon>Bacillati</taxon>
        <taxon>Bacillota</taxon>
        <taxon>Bacilli</taxon>
        <taxon>Bacillales</taxon>
        <taxon>Fictibacillaceae</taxon>
        <taxon>Pseudalkalibacillus</taxon>
    </lineage>
</organism>
<dbReference type="EMBL" id="JAKIJS010000002">
    <property type="protein sequence ID" value="MCF6139270.1"/>
    <property type="molecule type" value="Genomic_DNA"/>
</dbReference>
<dbReference type="Pfam" id="PF01297">
    <property type="entry name" value="ZnuA"/>
    <property type="match status" value="1"/>
</dbReference>
<dbReference type="PROSITE" id="PS51257">
    <property type="entry name" value="PROKAR_LIPOPROTEIN"/>
    <property type="match status" value="1"/>
</dbReference>
<dbReference type="RefSeq" id="WP_236338034.1">
    <property type="nucleotide sequence ID" value="NZ_JAKIJS010000002.1"/>
</dbReference>
<keyword evidence="4 6" id="KW-0732">Signal</keyword>
<evidence type="ECO:0000256" key="2">
    <source>
        <dbReference type="ARBA" id="ARBA00022448"/>
    </source>
</evidence>
<reference evidence="7 8" key="1">
    <citation type="submission" date="2022-01" db="EMBL/GenBank/DDBJ databases">
        <title>Alkalihalobacillus sp. EGI L200015, a novel bacterium isolated from a salt lake sediment.</title>
        <authorList>
            <person name="Gao L."/>
            <person name="Fang B.-Z."/>
            <person name="Li W.-J."/>
        </authorList>
    </citation>
    <scope>NUCLEOTIDE SEQUENCE [LARGE SCALE GENOMIC DNA]</scope>
    <source>
        <strain evidence="7 8">KCTC 12718</strain>
    </source>
</reference>
<dbReference type="InterPro" id="IPR006127">
    <property type="entry name" value="ZnuA-like"/>
</dbReference>
<dbReference type="CDD" id="cd01137">
    <property type="entry name" value="PsaA"/>
    <property type="match status" value="1"/>
</dbReference>
<feature type="chain" id="PRO_5046112643" evidence="6">
    <location>
        <begin position="28"/>
        <end position="316"/>
    </location>
</feature>
<dbReference type="Gene3D" id="3.40.50.1980">
    <property type="entry name" value="Nitrogenase molybdenum iron protein domain"/>
    <property type="match status" value="2"/>
</dbReference>
<gene>
    <name evidence="7" type="ORF">L2716_16155</name>
</gene>
<sequence length="316" mass="35209">MLKKAYLLFVGVLMALLLAACSGDSEAEGGKKDGEKLKVVTTYSILYDMVKNVGGDKVEVHSMVKIGANPHEYDPLPEDVKKTADADAVFYNGLNLEAGNSWFEKLLGTTGKDGEDAPVFRLSEGVDPKYLTTKGKEGEEDPHAWLDIANGIKYVENIRDGLIEADPDNKETYEKNAEEYISKLEKLHEEAKTSFSKIPKEDRFLITSEGAFKYFSAAYDIQSGYIWEINAENQGTPDQVRQVVDLIREKDVKVLFLETSIDARSMETVSRETGIPIGGKVFTDSIGAPGEDGDSYIKMMEWNINTIREQLEKHSK</sequence>
<evidence type="ECO:0000256" key="1">
    <source>
        <dbReference type="ARBA" id="ARBA00004196"/>
    </source>
</evidence>
<name>A0ABS9H6H1_9BACL</name>
<evidence type="ECO:0000256" key="6">
    <source>
        <dbReference type="SAM" id="SignalP"/>
    </source>
</evidence>
<keyword evidence="2 5" id="KW-0813">Transport</keyword>
<evidence type="ECO:0000256" key="5">
    <source>
        <dbReference type="RuleBase" id="RU003512"/>
    </source>
</evidence>
<comment type="caution">
    <text evidence="7">The sequence shown here is derived from an EMBL/GenBank/DDBJ whole genome shotgun (WGS) entry which is preliminary data.</text>
</comment>
<comment type="similarity">
    <text evidence="5">Belongs to the bacterial solute-binding protein 9 family.</text>
</comment>
<dbReference type="PANTHER" id="PTHR42953">
    <property type="entry name" value="HIGH-AFFINITY ZINC UPTAKE SYSTEM PROTEIN ZNUA-RELATED"/>
    <property type="match status" value="1"/>
</dbReference>
<evidence type="ECO:0000256" key="4">
    <source>
        <dbReference type="ARBA" id="ARBA00022729"/>
    </source>
</evidence>
<evidence type="ECO:0000313" key="8">
    <source>
        <dbReference type="Proteomes" id="UP001649381"/>
    </source>
</evidence>
<feature type="signal peptide" evidence="6">
    <location>
        <begin position="1"/>
        <end position="27"/>
    </location>
</feature>
<dbReference type="InterPro" id="IPR006129">
    <property type="entry name" value="AdhesinB"/>
</dbReference>
<proteinExistence type="inferred from homology"/>
<protein>
    <submittedName>
        <fullName evidence="7">Metal ABC transporter substrate-binding protein</fullName>
    </submittedName>
</protein>
<dbReference type="PRINTS" id="PR00690">
    <property type="entry name" value="ADHESNFAMILY"/>
</dbReference>
<dbReference type="InterPro" id="IPR006128">
    <property type="entry name" value="Lipoprotein_PsaA-like"/>
</dbReference>
<comment type="subcellular location">
    <subcellularLocation>
        <location evidence="1">Cell envelope</location>
    </subcellularLocation>
</comment>
<dbReference type="SUPFAM" id="SSF53807">
    <property type="entry name" value="Helical backbone' metal receptor"/>
    <property type="match status" value="1"/>
</dbReference>
<keyword evidence="3" id="KW-0479">Metal-binding</keyword>